<dbReference type="InterPro" id="IPR013839">
    <property type="entry name" value="DNAligase_adenylation"/>
</dbReference>
<dbReference type="AlphaFoldDB" id="A0A512H4V3"/>
<comment type="caution">
    <text evidence="15">Lacks conserved residue(s) required for the propagation of feature annotation.</text>
</comment>
<keyword evidence="19" id="KW-1185">Reference proteome</keyword>
<dbReference type="PANTHER" id="PTHR23389">
    <property type="entry name" value="CHROMOSOME TRANSMISSION FIDELITY FACTOR 18"/>
    <property type="match status" value="1"/>
</dbReference>
<feature type="binding site" evidence="15">
    <location>
        <position position="185"/>
    </location>
    <ligand>
        <name>NAD(+)</name>
        <dbReference type="ChEBI" id="CHEBI:57540"/>
    </ligand>
</feature>
<evidence type="ECO:0000313" key="19">
    <source>
        <dbReference type="Proteomes" id="UP000321567"/>
    </source>
</evidence>
<dbReference type="SUPFAM" id="SSF47781">
    <property type="entry name" value="RuvA domain 2-like"/>
    <property type="match status" value="1"/>
</dbReference>
<keyword evidence="10 15" id="KW-0520">NAD</keyword>
<feature type="binding site" evidence="15">
    <location>
        <position position="327"/>
    </location>
    <ligand>
        <name>NAD(+)</name>
        <dbReference type="ChEBI" id="CHEBI:57540"/>
    </ligand>
</feature>
<evidence type="ECO:0000256" key="14">
    <source>
        <dbReference type="ARBA" id="ARBA00060881"/>
    </source>
</evidence>
<dbReference type="InterPro" id="IPR003583">
    <property type="entry name" value="Hlx-hairpin-Hlx_DNA-bd_motif"/>
</dbReference>
<accession>A0A512H4V3</accession>
<keyword evidence="4 15" id="KW-0436">Ligase</keyword>
<dbReference type="InterPro" id="IPR004149">
    <property type="entry name" value="Znf_DNAligase_C4"/>
</dbReference>
<evidence type="ECO:0000256" key="16">
    <source>
        <dbReference type="RuleBase" id="RU000618"/>
    </source>
</evidence>
<protein>
    <recommendedName>
        <fullName evidence="3 15">DNA ligase</fullName>
        <ecNumber evidence="2 15">6.5.1.2</ecNumber>
    </recommendedName>
    <alternativeName>
        <fullName evidence="15">Polydeoxyribonucleotide synthase [NAD(+)]</fullName>
    </alternativeName>
</protein>
<evidence type="ECO:0000256" key="3">
    <source>
        <dbReference type="ARBA" id="ARBA00013308"/>
    </source>
</evidence>
<feature type="binding site" evidence="15">
    <location>
        <position position="424"/>
    </location>
    <ligand>
        <name>Zn(2+)</name>
        <dbReference type="ChEBI" id="CHEBI:29105"/>
    </ligand>
</feature>
<dbReference type="NCBIfam" id="TIGR00575">
    <property type="entry name" value="dnlj"/>
    <property type="match status" value="1"/>
</dbReference>
<dbReference type="InterPro" id="IPR010994">
    <property type="entry name" value="RuvA_2-like"/>
</dbReference>
<dbReference type="GO" id="GO:0046872">
    <property type="term" value="F:metal ion binding"/>
    <property type="evidence" value="ECO:0007669"/>
    <property type="project" value="UniProtKB-KW"/>
</dbReference>
<dbReference type="PROSITE" id="PS50172">
    <property type="entry name" value="BRCT"/>
    <property type="match status" value="1"/>
</dbReference>
<evidence type="ECO:0000256" key="5">
    <source>
        <dbReference type="ARBA" id="ARBA00022705"/>
    </source>
</evidence>
<dbReference type="EC" id="6.5.1.2" evidence="2 15"/>
<evidence type="ECO:0000313" key="18">
    <source>
        <dbReference type="EMBL" id="GEO80492.1"/>
    </source>
</evidence>
<keyword evidence="9 15" id="KW-0460">Magnesium</keyword>
<dbReference type="GO" id="GO:0006260">
    <property type="term" value="P:DNA replication"/>
    <property type="evidence" value="ECO:0007669"/>
    <property type="project" value="UniProtKB-KW"/>
</dbReference>
<dbReference type="SMART" id="SM00532">
    <property type="entry name" value="LIGANc"/>
    <property type="match status" value="1"/>
</dbReference>
<evidence type="ECO:0000256" key="13">
    <source>
        <dbReference type="ARBA" id="ARBA00034005"/>
    </source>
</evidence>
<dbReference type="InterPro" id="IPR036420">
    <property type="entry name" value="BRCT_dom_sf"/>
</dbReference>
<dbReference type="CDD" id="cd17748">
    <property type="entry name" value="BRCT_DNA_ligase_like"/>
    <property type="match status" value="1"/>
</dbReference>
<dbReference type="SMART" id="SM00292">
    <property type="entry name" value="BRCT"/>
    <property type="match status" value="1"/>
</dbReference>
<keyword evidence="6 15" id="KW-0479">Metal-binding</keyword>
<dbReference type="Gene3D" id="2.40.50.140">
    <property type="entry name" value="Nucleic acid-binding proteins"/>
    <property type="match status" value="1"/>
</dbReference>
<dbReference type="PROSITE" id="PS01055">
    <property type="entry name" value="DNA_LIGASE_N1"/>
    <property type="match status" value="1"/>
</dbReference>
<feature type="binding site" evidence="15">
    <location>
        <position position="303"/>
    </location>
    <ligand>
        <name>NAD(+)</name>
        <dbReference type="ChEBI" id="CHEBI:57540"/>
    </ligand>
</feature>
<feature type="binding site" evidence="15">
    <location>
        <position position="445"/>
    </location>
    <ligand>
        <name>Zn(2+)</name>
        <dbReference type="ChEBI" id="CHEBI:29105"/>
    </ligand>
</feature>
<dbReference type="InterPro" id="IPR041663">
    <property type="entry name" value="DisA/LigA_HHH"/>
</dbReference>
<feature type="active site" description="N6-AMP-lysine intermediate" evidence="15">
    <location>
        <position position="127"/>
    </location>
</feature>
<dbReference type="PIRSF" id="PIRSF001604">
    <property type="entry name" value="LigA"/>
    <property type="match status" value="1"/>
</dbReference>
<feature type="binding site" evidence="15">
    <location>
        <begin position="91"/>
        <end position="92"/>
    </location>
    <ligand>
        <name>NAD(+)</name>
        <dbReference type="ChEBI" id="CHEBI:57540"/>
    </ligand>
</feature>
<dbReference type="Pfam" id="PF03120">
    <property type="entry name" value="OB_DNA_ligase"/>
    <property type="match status" value="1"/>
</dbReference>
<comment type="cofactor">
    <cofactor evidence="15">
        <name>Mg(2+)</name>
        <dbReference type="ChEBI" id="CHEBI:18420"/>
    </cofactor>
    <cofactor evidence="15">
        <name>Mn(2+)</name>
        <dbReference type="ChEBI" id="CHEBI:29035"/>
    </cofactor>
</comment>
<dbReference type="InterPro" id="IPR012340">
    <property type="entry name" value="NA-bd_OB-fold"/>
</dbReference>
<dbReference type="FunFam" id="2.40.50.140:FF:000012">
    <property type="entry name" value="DNA ligase"/>
    <property type="match status" value="1"/>
</dbReference>
<dbReference type="Pfam" id="PF00533">
    <property type="entry name" value="BRCT"/>
    <property type="match status" value="1"/>
</dbReference>
<dbReference type="GO" id="GO:0005829">
    <property type="term" value="C:cytosol"/>
    <property type="evidence" value="ECO:0007669"/>
    <property type="project" value="TreeGrafter"/>
</dbReference>
<reference evidence="18 19" key="1">
    <citation type="submission" date="2019-07" db="EMBL/GenBank/DDBJ databases">
        <title>Whole genome shotgun sequence of Rhodospirillum oryzae NBRC 107573.</title>
        <authorList>
            <person name="Hosoyama A."/>
            <person name="Uohara A."/>
            <person name="Ohji S."/>
            <person name="Ichikawa N."/>
        </authorList>
    </citation>
    <scope>NUCLEOTIDE SEQUENCE [LARGE SCALE GENOMIC DNA]</scope>
    <source>
        <strain evidence="18 19">NBRC 107573</strain>
    </source>
</reference>
<dbReference type="SUPFAM" id="SSF50249">
    <property type="entry name" value="Nucleic acid-binding proteins"/>
    <property type="match status" value="1"/>
</dbReference>
<feature type="binding site" evidence="15">
    <location>
        <position position="421"/>
    </location>
    <ligand>
        <name>Zn(2+)</name>
        <dbReference type="ChEBI" id="CHEBI:29105"/>
    </ligand>
</feature>
<dbReference type="InterPro" id="IPR033136">
    <property type="entry name" value="DNA_ligase_CS"/>
</dbReference>
<dbReference type="FunFam" id="3.30.470.30:FF:000001">
    <property type="entry name" value="DNA ligase"/>
    <property type="match status" value="1"/>
</dbReference>
<comment type="caution">
    <text evidence="18">The sequence shown here is derived from an EMBL/GenBank/DDBJ whole genome shotgun (WGS) entry which is preliminary data.</text>
</comment>
<dbReference type="GO" id="GO:0003911">
    <property type="term" value="F:DNA ligase (NAD+) activity"/>
    <property type="evidence" value="ECO:0007669"/>
    <property type="project" value="UniProtKB-UniRule"/>
</dbReference>
<dbReference type="OrthoDB" id="9759736at2"/>
<dbReference type="HAMAP" id="MF_01588">
    <property type="entry name" value="DNA_ligase_A"/>
    <property type="match status" value="1"/>
</dbReference>
<evidence type="ECO:0000256" key="4">
    <source>
        <dbReference type="ARBA" id="ARBA00022598"/>
    </source>
</evidence>
<dbReference type="InterPro" id="IPR013840">
    <property type="entry name" value="DNAligase_N"/>
</dbReference>
<evidence type="ECO:0000256" key="6">
    <source>
        <dbReference type="ARBA" id="ARBA00022723"/>
    </source>
</evidence>
<dbReference type="SUPFAM" id="SSF52113">
    <property type="entry name" value="BRCT domain"/>
    <property type="match status" value="1"/>
</dbReference>
<organism evidence="18 19">
    <name type="scientific">Pararhodospirillum oryzae</name>
    <dbReference type="NCBI Taxonomy" id="478448"/>
    <lineage>
        <taxon>Bacteria</taxon>
        <taxon>Pseudomonadati</taxon>
        <taxon>Pseudomonadota</taxon>
        <taxon>Alphaproteobacteria</taxon>
        <taxon>Rhodospirillales</taxon>
        <taxon>Rhodospirillaceae</taxon>
        <taxon>Pararhodospirillum</taxon>
    </lineage>
</organism>
<dbReference type="Pfam" id="PF12826">
    <property type="entry name" value="HHH_2"/>
    <property type="match status" value="1"/>
</dbReference>
<dbReference type="RefSeq" id="WP_147162546.1">
    <property type="nucleotide sequence ID" value="NZ_BJZO01000010.1"/>
</dbReference>
<keyword evidence="7 15" id="KW-0227">DNA damage</keyword>
<comment type="catalytic activity">
    <reaction evidence="13 15 16">
        <text>NAD(+) + (deoxyribonucleotide)n-3'-hydroxyl + 5'-phospho-(deoxyribonucleotide)m = (deoxyribonucleotide)n+m + AMP + beta-nicotinamide D-nucleotide.</text>
        <dbReference type="EC" id="6.5.1.2"/>
    </reaction>
</comment>
<keyword evidence="11 15" id="KW-0234">DNA repair</keyword>
<gene>
    <name evidence="15 18" type="primary">ligA</name>
    <name evidence="18" type="ORF">ROR02_06230</name>
</gene>
<dbReference type="PROSITE" id="PS01056">
    <property type="entry name" value="DNA_LIGASE_N2"/>
    <property type="match status" value="1"/>
</dbReference>
<dbReference type="InterPro" id="IPR001357">
    <property type="entry name" value="BRCT_dom"/>
</dbReference>
<dbReference type="GO" id="GO:0006281">
    <property type="term" value="P:DNA repair"/>
    <property type="evidence" value="ECO:0007669"/>
    <property type="project" value="UniProtKB-KW"/>
</dbReference>
<evidence type="ECO:0000256" key="7">
    <source>
        <dbReference type="ARBA" id="ARBA00022763"/>
    </source>
</evidence>
<dbReference type="Gene3D" id="1.10.287.610">
    <property type="entry name" value="Helix hairpin bin"/>
    <property type="match status" value="1"/>
</dbReference>
<dbReference type="InterPro" id="IPR018239">
    <property type="entry name" value="DNA_ligase_AS"/>
</dbReference>
<comment type="similarity">
    <text evidence="14 15">Belongs to the NAD-dependent DNA ligase family. LigA subfamily.</text>
</comment>
<feature type="domain" description="BRCT" evidence="17">
    <location>
        <begin position="623"/>
        <end position="697"/>
    </location>
</feature>
<feature type="binding site" evidence="15">
    <location>
        <position position="148"/>
    </location>
    <ligand>
        <name>NAD(+)</name>
        <dbReference type="ChEBI" id="CHEBI:57540"/>
    </ligand>
</feature>
<evidence type="ECO:0000256" key="2">
    <source>
        <dbReference type="ARBA" id="ARBA00012722"/>
    </source>
</evidence>
<feature type="binding site" evidence="15">
    <location>
        <begin position="42"/>
        <end position="46"/>
    </location>
    <ligand>
        <name>NAD(+)</name>
        <dbReference type="ChEBI" id="CHEBI:57540"/>
    </ligand>
</feature>
<evidence type="ECO:0000256" key="1">
    <source>
        <dbReference type="ARBA" id="ARBA00004067"/>
    </source>
</evidence>
<evidence type="ECO:0000256" key="11">
    <source>
        <dbReference type="ARBA" id="ARBA00023204"/>
    </source>
</evidence>
<keyword evidence="5 15" id="KW-0235">DNA replication</keyword>
<feature type="binding site" evidence="15">
    <location>
        <position position="125"/>
    </location>
    <ligand>
        <name>NAD(+)</name>
        <dbReference type="ChEBI" id="CHEBI:57540"/>
    </ligand>
</feature>
<dbReference type="SUPFAM" id="SSF56091">
    <property type="entry name" value="DNA ligase/mRNA capping enzyme, catalytic domain"/>
    <property type="match status" value="1"/>
</dbReference>
<proteinExistence type="inferred from homology"/>
<dbReference type="PANTHER" id="PTHR23389:SF9">
    <property type="entry name" value="DNA LIGASE"/>
    <property type="match status" value="1"/>
</dbReference>
<dbReference type="Pfam" id="PF01653">
    <property type="entry name" value="DNA_ligase_aden"/>
    <property type="match status" value="1"/>
</dbReference>
<dbReference type="Gene3D" id="3.30.470.30">
    <property type="entry name" value="DNA ligase/mRNA capping enzyme"/>
    <property type="match status" value="1"/>
</dbReference>
<name>A0A512H4V3_9PROT</name>
<dbReference type="Gene3D" id="1.10.150.20">
    <property type="entry name" value="5' to 3' exonuclease, C-terminal subdomain"/>
    <property type="match status" value="2"/>
</dbReference>
<dbReference type="InterPro" id="IPR001679">
    <property type="entry name" value="DNA_ligase"/>
</dbReference>
<dbReference type="Gene3D" id="6.20.10.30">
    <property type="match status" value="1"/>
</dbReference>
<dbReference type="GO" id="GO:0003677">
    <property type="term" value="F:DNA binding"/>
    <property type="evidence" value="ECO:0007669"/>
    <property type="project" value="InterPro"/>
</dbReference>
<evidence type="ECO:0000256" key="15">
    <source>
        <dbReference type="HAMAP-Rule" id="MF_01588"/>
    </source>
</evidence>
<evidence type="ECO:0000256" key="9">
    <source>
        <dbReference type="ARBA" id="ARBA00022842"/>
    </source>
</evidence>
<dbReference type="NCBIfam" id="NF005932">
    <property type="entry name" value="PRK07956.1"/>
    <property type="match status" value="1"/>
</dbReference>
<dbReference type="Pfam" id="PF03119">
    <property type="entry name" value="DNA_ligase_ZBD"/>
    <property type="match status" value="1"/>
</dbReference>
<dbReference type="Proteomes" id="UP000321567">
    <property type="component" value="Unassembled WGS sequence"/>
</dbReference>
<dbReference type="Gene3D" id="3.40.50.10190">
    <property type="entry name" value="BRCT domain"/>
    <property type="match status" value="1"/>
</dbReference>
<dbReference type="EMBL" id="BJZO01000010">
    <property type="protein sequence ID" value="GEO80492.1"/>
    <property type="molecule type" value="Genomic_DNA"/>
</dbReference>
<evidence type="ECO:0000256" key="8">
    <source>
        <dbReference type="ARBA" id="ARBA00022833"/>
    </source>
</evidence>
<evidence type="ECO:0000256" key="12">
    <source>
        <dbReference type="ARBA" id="ARBA00023211"/>
    </source>
</evidence>
<keyword evidence="12 15" id="KW-0464">Manganese</keyword>
<evidence type="ECO:0000259" key="17">
    <source>
        <dbReference type="PROSITE" id="PS50172"/>
    </source>
</evidence>
<dbReference type="InterPro" id="IPR004150">
    <property type="entry name" value="NAD_DNA_ligase_OB"/>
</dbReference>
<dbReference type="SMART" id="SM00278">
    <property type="entry name" value="HhH1"/>
    <property type="match status" value="2"/>
</dbReference>
<evidence type="ECO:0000256" key="10">
    <source>
        <dbReference type="ARBA" id="ARBA00023027"/>
    </source>
</evidence>
<keyword evidence="8 15" id="KW-0862">Zinc</keyword>
<sequence>MSAKPVETLSREEAAAELAELAAAIAHHDRLYYQDDEPDLTDAEYDALRARNQALEARFPDLVRADSPSARVGAAPVEGFAQVRHAVPMLSLANAFDDDEVREFDARVRRFLRLKDDDALAYRAEPKIDGLSFSARYENGVFVRAATRGDGTTGEDITRNLATLADLPSRLNDDAPPAVLEVRGEVFMRKADFARLNEEQTARGRKVFANPRNAAAGSLRQLDPAITAQRPLSLYAYAWGEIEGLASPFETHGAFLERLRAWGFPVHPQTQACASVEDLIAYTATIAAVRADLDHDIDGVVFKVDRLDWQQRLGTLSRAPRWAIARKFPAELATTRVNAIRVQVGRTGALTPVAELEPVTVGGVVVSRATLHNEDEIRRKDVRVGDWVQVRRAGDVIPQVVAVDPARRPADADPYAFPDRCPACDSHAVRREGEVARRCTGGLICPAQAVERLKHFVSRGAFDVEGLGERSLEAFFKEGLITSPADLFTLEERDQAPGRLTRLQNRDGWGPKSVANLFAALNARRAGVSLERFIYALGIPQVGEATARLLARHYGSLEAWRQAMTEAGDETHPAFATLVGIEGIGPSMARDLVEFFAEPHNVQVLDALLATGVRVLDVEAPEESTGPLAGKTVVFTGTLETLSRAEAKTRAQAAGAKVTGSVSARTDYLVAGADAGSKATKAAALGVTVLDEAAFLELCAGGG</sequence>
<comment type="function">
    <text evidence="1 15">DNA ligase that catalyzes the formation of phosphodiester linkages between 5'-phosphoryl and 3'-hydroxyl groups in double-stranded DNA using NAD as a coenzyme and as the energy source for the reaction. It is essential for DNA replication and repair of damaged DNA.</text>
</comment>
<dbReference type="CDD" id="cd00114">
    <property type="entry name" value="LIGANc"/>
    <property type="match status" value="1"/>
</dbReference>